<dbReference type="RefSeq" id="WP_135753502.1">
    <property type="nucleotide sequence ID" value="NZ_RQFD01000003.1"/>
</dbReference>
<sequence length="61" mass="7116">MDNKKLIQTVNAQSEVLLNFFKIMEEKRYLPSSVIGDKKKPPIPEFAEIKKNLEVLKENLQ</sequence>
<accession>A0ABY2LDD4</accession>
<dbReference type="Proteomes" id="UP000297617">
    <property type="component" value="Unassembled WGS sequence"/>
</dbReference>
<evidence type="ECO:0000313" key="2">
    <source>
        <dbReference type="Proteomes" id="UP000297617"/>
    </source>
</evidence>
<organism evidence="1 2">
    <name type="scientific">Leptospira bouyouniensis</name>
    <dbReference type="NCBI Taxonomy" id="2484911"/>
    <lineage>
        <taxon>Bacteria</taxon>
        <taxon>Pseudomonadati</taxon>
        <taxon>Spirochaetota</taxon>
        <taxon>Spirochaetia</taxon>
        <taxon>Leptospirales</taxon>
        <taxon>Leptospiraceae</taxon>
        <taxon>Leptospira</taxon>
    </lineage>
</organism>
<evidence type="ECO:0000313" key="1">
    <source>
        <dbReference type="EMBL" id="TGK53239.1"/>
    </source>
</evidence>
<proteinExistence type="predicted"/>
<keyword evidence="2" id="KW-1185">Reference proteome</keyword>
<reference evidence="2" key="1">
    <citation type="journal article" date="2019" name="PLoS Negl. Trop. Dis.">
        <title>Revisiting the worldwide diversity of Leptospira species in the environment.</title>
        <authorList>
            <person name="Vincent A.T."/>
            <person name="Schiettekatte O."/>
            <person name="Bourhy P."/>
            <person name="Veyrier F.J."/>
            <person name="Picardeau M."/>
        </authorList>
    </citation>
    <scope>NUCLEOTIDE SEQUENCE [LARGE SCALE GENOMIC DNA]</scope>
    <source>
        <strain evidence="2">201800295</strain>
    </source>
</reference>
<gene>
    <name evidence="1" type="ORF">EHQ10_05720</name>
</gene>
<dbReference type="EMBL" id="RQFD01000003">
    <property type="protein sequence ID" value="TGK53239.1"/>
    <property type="molecule type" value="Genomic_DNA"/>
</dbReference>
<protein>
    <submittedName>
        <fullName evidence="1">Uncharacterized protein</fullName>
    </submittedName>
</protein>
<name>A0ABY2LDD4_9LEPT</name>
<comment type="caution">
    <text evidence="1">The sequence shown here is derived from an EMBL/GenBank/DDBJ whole genome shotgun (WGS) entry which is preliminary data.</text>
</comment>